<proteinExistence type="predicted"/>
<keyword evidence="2" id="KW-0677">Repeat</keyword>
<keyword evidence="1" id="KW-0853">WD repeat</keyword>
<dbReference type="Ensembl" id="ENSNGAT00000018434.1">
    <property type="protein sequence ID" value="ENSNGAP00000012861.1"/>
    <property type="gene ID" value="ENSNGAG00000014604.1"/>
</dbReference>
<dbReference type="PANTHER" id="PTHR11227">
    <property type="entry name" value="WD-REPEAT PROTEIN INTERACTING WITH PHOSPHOINOSIDES WIPI -RELATED"/>
    <property type="match status" value="1"/>
</dbReference>
<name>A0A8C6R3J4_NANGA</name>
<dbReference type="InterPro" id="IPR048720">
    <property type="entry name" value="PROPPIN"/>
</dbReference>
<protein>
    <recommendedName>
        <fullName evidence="5">WD repeat domain phosphoinositide-interacting protein 2</fullName>
    </recommendedName>
</protein>
<organism evidence="3 4">
    <name type="scientific">Nannospalax galili</name>
    <name type="common">Northern Israeli blind subterranean mole rat</name>
    <name type="synonym">Spalax galili</name>
    <dbReference type="NCBI Taxonomy" id="1026970"/>
    <lineage>
        <taxon>Eukaryota</taxon>
        <taxon>Metazoa</taxon>
        <taxon>Chordata</taxon>
        <taxon>Craniata</taxon>
        <taxon>Vertebrata</taxon>
        <taxon>Euteleostomi</taxon>
        <taxon>Mammalia</taxon>
        <taxon>Eutheria</taxon>
        <taxon>Euarchontoglires</taxon>
        <taxon>Glires</taxon>
        <taxon>Rodentia</taxon>
        <taxon>Myomorpha</taxon>
        <taxon>Muroidea</taxon>
        <taxon>Spalacidae</taxon>
        <taxon>Spalacinae</taxon>
        <taxon>Nannospalax</taxon>
    </lineage>
</organism>
<accession>A0A8C6R3J4</accession>
<keyword evidence="4" id="KW-1185">Reference proteome</keyword>
<sequence length="85" mass="9370">FHNNPLRGVTSLPFSQDQCCFCCAMETGVCIYNVEPLMENGHLDQEHIGSMGLVEMLYRSNLLALVGCGSSPKFSEISVLVWDDA</sequence>
<reference evidence="3" key="2">
    <citation type="submission" date="2025-09" db="UniProtKB">
        <authorList>
            <consortium name="Ensembl"/>
        </authorList>
    </citation>
    <scope>IDENTIFICATION</scope>
</reference>
<dbReference type="OMA" id="FSCAMET"/>
<dbReference type="GeneTree" id="ENSGT00940000155657"/>
<dbReference type="Proteomes" id="UP000694381">
    <property type="component" value="Unassembled WGS sequence"/>
</dbReference>
<reference evidence="3" key="1">
    <citation type="submission" date="2025-08" db="UniProtKB">
        <authorList>
            <consortium name="Ensembl"/>
        </authorList>
    </citation>
    <scope>IDENTIFICATION</scope>
</reference>
<evidence type="ECO:0000256" key="1">
    <source>
        <dbReference type="ARBA" id="ARBA00022574"/>
    </source>
</evidence>
<evidence type="ECO:0000313" key="3">
    <source>
        <dbReference type="Ensembl" id="ENSNGAP00000012861.1"/>
    </source>
</evidence>
<evidence type="ECO:0000313" key="4">
    <source>
        <dbReference type="Proteomes" id="UP000694381"/>
    </source>
</evidence>
<evidence type="ECO:0000256" key="2">
    <source>
        <dbReference type="ARBA" id="ARBA00022737"/>
    </source>
</evidence>
<dbReference type="AlphaFoldDB" id="A0A8C6R3J4"/>
<evidence type="ECO:0008006" key="5">
    <source>
        <dbReference type="Google" id="ProtNLM"/>
    </source>
</evidence>